<name>A0A7R8US36_HERIL</name>
<dbReference type="PROSITE" id="PS50939">
    <property type="entry name" value="CYTOCHROME_B561"/>
    <property type="match status" value="1"/>
</dbReference>
<reference evidence="14 15" key="1">
    <citation type="submission" date="2020-11" db="EMBL/GenBank/DDBJ databases">
        <authorList>
            <person name="Wallbank WR R."/>
            <person name="Pardo Diaz C."/>
            <person name="Kozak K."/>
            <person name="Martin S."/>
            <person name="Jiggins C."/>
            <person name="Moest M."/>
            <person name="Warren A I."/>
            <person name="Generalovic N T."/>
            <person name="Byers J.R.P. K."/>
            <person name="Montejo-Kovacevich G."/>
            <person name="Yen C E."/>
        </authorList>
    </citation>
    <scope>NUCLEOTIDE SEQUENCE [LARGE SCALE GENOMIC DNA]</scope>
</reference>
<feature type="domain" description="Cytochrome b561" evidence="13">
    <location>
        <begin position="15"/>
        <end position="208"/>
    </location>
</feature>
<accession>A0A7R8US36</accession>
<dbReference type="InterPro" id="IPR006593">
    <property type="entry name" value="Cyt_b561/ferric_Rdtase_TM"/>
</dbReference>
<dbReference type="EC" id="7.2.1.3" evidence="11"/>
<keyword evidence="3" id="KW-0813">Transport</keyword>
<evidence type="ECO:0000256" key="2">
    <source>
        <dbReference type="ARBA" id="ARBA00004141"/>
    </source>
</evidence>
<evidence type="ECO:0000256" key="12">
    <source>
        <dbReference type="SAM" id="Phobius"/>
    </source>
</evidence>
<feature type="transmembrane region" description="Helical" evidence="12">
    <location>
        <begin position="154"/>
        <end position="174"/>
    </location>
</feature>
<dbReference type="PANTHER" id="PTHR15422:SF43">
    <property type="entry name" value="ASCORBATE FERRIREDUCTASE (TRANSMEMBRANE)"/>
    <property type="match status" value="1"/>
</dbReference>
<dbReference type="OrthoDB" id="432881at2759"/>
<evidence type="ECO:0000256" key="5">
    <source>
        <dbReference type="ARBA" id="ARBA00022692"/>
    </source>
</evidence>
<dbReference type="Gene3D" id="1.20.120.1770">
    <property type="match status" value="1"/>
</dbReference>
<evidence type="ECO:0000256" key="8">
    <source>
        <dbReference type="ARBA" id="ARBA00022989"/>
    </source>
</evidence>
<evidence type="ECO:0000256" key="9">
    <source>
        <dbReference type="ARBA" id="ARBA00023004"/>
    </source>
</evidence>
<keyword evidence="4" id="KW-0349">Heme</keyword>
<gene>
    <name evidence="14" type="ORF">HERILL_LOCUS8804</name>
</gene>
<dbReference type="GO" id="GO:0140571">
    <property type="term" value="F:transmembrane ascorbate ferrireductase activity"/>
    <property type="evidence" value="ECO:0007669"/>
    <property type="project" value="UniProtKB-EC"/>
</dbReference>
<sequence>MEPDSRSILEKLELLLNTLNHMLIGFVSIYMTWYGLSHNLSSVPLHAWLCTIGYQFLMAEAIMCFYSGNAWTSLLSTRGKRHIHWVLQVLGSGLALAGFIIIVVHVTGEHFTSIHGILGLVSTIFLLINLAMGLAAFFSIKLRNLIKPIISKTLHVFLGLTGFVLGMVTLYYGIIKLKRSVDETFVTMLAVFSLITLVLSSIGTLKTLFRNLVNCCN</sequence>
<keyword evidence="5 12" id="KW-0812">Transmembrane</keyword>
<evidence type="ECO:0000256" key="3">
    <source>
        <dbReference type="ARBA" id="ARBA00022448"/>
    </source>
</evidence>
<dbReference type="InParanoid" id="A0A7R8US36"/>
<dbReference type="Proteomes" id="UP000594454">
    <property type="component" value="Chromosome 3"/>
</dbReference>
<evidence type="ECO:0000256" key="1">
    <source>
        <dbReference type="ARBA" id="ARBA00001970"/>
    </source>
</evidence>
<feature type="transmembrane region" description="Helical" evidence="12">
    <location>
        <begin position="186"/>
        <end position="205"/>
    </location>
</feature>
<dbReference type="GO" id="GO:0046872">
    <property type="term" value="F:metal ion binding"/>
    <property type="evidence" value="ECO:0007669"/>
    <property type="project" value="UniProtKB-KW"/>
</dbReference>
<comment type="subcellular location">
    <subcellularLocation>
        <location evidence="2">Membrane</location>
        <topology evidence="2">Multi-pass membrane protein</topology>
    </subcellularLocation>
</comment>
<keyword evidence="15" id="KW-1185">Reference proteome</keyword>
<evidence type="ECO:0000256" key="4">
    <source>
        <dbReference type="ARBA" id="ARBA00022617"/>
    </source>
</evidence>
<keyword evidence="6" id="KW-0479">Metal-binding</keyword>
<dbReference type="SMART" id="SM00665">
    <property type="entry name" value="B561"/>
    <property type="match status" value="1"/>
</dbReference>
<dbReference type="InterPro" id="IPR045150">
    <property type="entry name" value="CYB561D1/2"/>
</dbReference>
<dbReference type="AlphaFoldDB" id="A0A7R8US36"/>
<keyword evidence="10 12" id="KW-0472">Membrane</keyword>
<evidence type="ECO:0000259" key="13">
    <source>
        <dbReference type="PROSITE" id="PS50939"/>
    </source>
</evidence>
<feature type="transmembrane region" description="Helical" evidence="12">
    <location>
        <begin position="12"/>
        <end position="33"/>
    </location>
</feature>
<comment type="cofactor">
    <cofactor evidence="1">
        <name>heme b</name>
        <dbReference type="ChEBI" id="CHEBI:60344"/>
    </cofactor>
</comment>
<proteinExistence type="predicted"/>
<dbReference type="OMA" id="SGHEAQN"/>
<feature type="transmembrane region" description="Helical" evidence="12">
    <location>
        <begin position="86"/>
        <end position="108"/>
    </location>
</feature>
<evidence type="ECO:0000313" key="14">
    <source>
        <dbReference type="EMBL" id="CAD7086001.1"/>
    </source>
</evidence>
<protein>
    <recommendedName>
        <fullName evidence="11">ascorbate ferrireductase (transmembrane)</fullName>
        <ecNumber evidence="11">7.2.1.3</ecNumber>
    </recommendedName>
</protein>
<dbReference type="PANTHER" id="PTHR15422">
    <property type="entry name" value="OS05G0565100 PROTEIN"/>
    <property type="match status" value="1"/>
</dbReference>
<keyword evidence="8 12" id="KW-1133">Transmembrane helix</keyword>
<keyword evidence="7" id="KW-0249">Electron transport</keyword>
<dbReference type="Pfam" id="PF03188">
    <property type="entry name" value="Cytochrom_B561"/>
    <property type="match status" value="1"/>
</dbReference>
<evidence type="ECO:0000256" key="10">
    <source>
        <dbReference type="ARBA" id="ARBA00023136"/>
    </source>
</evidence>
<organism evidence="14 15">
    <name type="scientific">Hermetia illucens</name>
    <name type="common">Black soldier fly</name>
    <dbReference type="NCBI Taxonomy" id="343691"/>
    <lineage>
        <taxon>Eukaryota</taxon>
        <taxon>Metazoa</taxon>
        <taxon>Ecdysozoa</taxon>
        <taxon>Arthropoda</taxon>
        <taxon>Hexapoda</taxon>
        <taxon>Insecta</taxon>
        <taxon>Pterygota</taxon>
        <taxon>Neoptera</taxon>
        <taxon>Endopterygota</taxon>
        <taxon>Diptera</taxon>
        <taxon>Brachycera</taxon>
        <taxon>Stratiomyomorpha</taxon>
        <taxon>Stratiomyidae</taxon>
        <taxon>Hermetiinae</taxon>
        <taxon>Hermetia</taxon>
    </lineage>
</organism>
<evidence type="ECO:0000256" key="6">
    <source>
        <dbReference type="ARBA" id="ARBA00022723"/>
    </source>
</evidence>
<dbReference type="GO" id="GO:0140575">
    <property type="term" value="F:transmembrane monodehydroascorbate reductase activity"/>
    <property type="evidence" value="ECO:0007669"/>
    <property type="project" value="InterPro"/>
</dbReference>
<evidence type="ECO:0000256" key="11">
    <source>
        <dbReference type="ARBA" id="ARBA00024225"/>
    </source>
</evidence>
<keyword evidence="9" id="KW-0408">Iron</keyword>
<dbReference type="GO" id="GO:0016020">
    <property type="term" value="C:membrane"/>
    <property type="evidence" value="ECO:0007669"/>
    <property type="project" value="UniProtKB-SubCell"/>
</dbReference>
<dbReference type="FunCoup" id="A0A7R8US36">
    <property type="interactions" value="1"/>
</dbReference>
<evidence type="ECO:0000256" key="7">
    <source>
        <dbReference type="ARBA" id="ARBA00022982"/>
    </source>
</evidence>
<feature type="transmembrane region" description="Helical" evidence="12">
    <location>
        <begin position="114"/>
        <end position="142"/>
    </location>
</feature>
<feature type="transmembrane region" description="Helical" evidence="12">
    <location>
        <begin position="45"/>
        <end position="66"/>
    </location>
</feature>
<dbReference type="EMBL" id="LR899011">
    <property type="protein sequence ID" value="CAD7086001.1"/>
    <property type="molecule type" value="Genomic_DNA"/>
</dbReference>
<evidence type="ECO:0000313" key="15">
    <source>
        <dbReference type="Proteomes" id="UP000594454"/>
    </source>
</evidence>